<feature type="transmembrane region" description="Helical" evidence="12">
    <location>
        <begin position="261"/>
        <end position="281"/>
    </location>
</feature>
<comment type="subcellular location">
    <subcellularLocation>
        <location evidence="1">Membrane</location>
        <topology evidence="1">Multi-pass membrane protein</topology>
    </subcellularLocation>
</comment>
<dbReference type="GO" id="GO:0000293">
    <property type="term" value="F:ferric-chelate reductase activity"/>
    <property type="evidence" value="ECO:0007669"/>
    <property type="project" value="UniProtKB-ARBA"/>
</dbReference>
<evidence type="ECO:0000256" key="2">
    <source>
        <dbReference type="ARBA" id="ARBA00006278"/>
    </source>
</evidence>
<evidence type="ECO:0000256" key="5">
    <source>
        <dbReference type="ARBA" id="ARBA00022982"/>
    </source>
</evidence>
<evidence type="ECO:0000256" key="4">
    <source>
        <dbReference type="ARBA" id="ARBA00022692"/>
    </source>
</evidence>
<feature type="transmembrane region" description="Helical" evidence="12">
    <location>
        <begin position="61"/>
        <end position="80"/>
    </location>
</feature>
<keyword evidence="9 12" id="KW-0472">Membrane</keyword>
<name>A0A9Q9B0U6_9PEZI</name>
<dbReference type="EMBL" id="CP099424">
    <property type="protein sequence ID" value="USW55543.1"/>
    <property type="molecule type" value="Genomic_DNA"/>
</dbReference>
<keyword evidence="10" id="KW-0325">Glycoprotein</keyword>
<dbReference type="GO" id="GO:0006879">
    <property type="term" value="P:intracellular iron ion homeostasis"/>
    <property type="evidence" value="ECO:0007669"/>
    <property type="project" value="TreeGrafter"/>
</dbReference>
<keyword evidence="7" id="KW-0560">Oxidoreductase</keyword>
<evidence type="ECO:0000256" key="12">
    <source>
        <dbReference type="SAM" id="Phobius"/>
    </source>
</evidence>
<dbReference type="PANTHER" id="PTHR32361:SF9">
    <property type="entry name" value="FERRIC REDUCTASE TRANSMEMBRANE COMPONENT 3-RELATED"/>
    <property type="match status" value="1"/>
</dbReference>
<dbReference type="GO" id="GO:0005886">
    <property type="term" value="C:plasma membrane"/>
    <property type="evidence" value="ECO:0007669"/>
    <property type="project" value="TreeGrafter"/>
</dbReference>
<accession>A0A9Q9B0U6</accession>
<keyword evidence="15" id="KW-1185">Reference proteome</keyword>
<keyword evidence="5" id="KW-0249">Electron transport</keyword>
<dbReference type="OrthoDB" id="17725at2759"/>
<dbReference type="Proteomes" id="UP001056384">
    <property type="component" value="Chromosome 7"/>
</dbReference>
<protein>
    <submittedName>
        <fullName evidence="14">Ferric reductase transmembrane component-like domain-containing protein</fullName>
    </submittedName>
</protein>
<organism evidence="14 15">
    <name type="scientific">Septoria linicola</name>
    <dbReference type="NCBI Taxonomy" id="215465"/>
    <lineage>
        <taxon>Eukaryota</taxon>
        <taxon>Fungi</taxon>
        <taxon>Dikarya</taxon>
        <taxon>Ascomycota</taxon>
        <taxon>Pezizomycotina</taxon>
        <taxon>Dothideomycetes</taxon>
        <taxon>Dothideomycetidae</taxon>
        <taxon>Mycosphaerellales</taxon>
        <taxon>Mycosphaerellaceae</taxon>
        <taxon>Septoria</taxon>
    </lineage>
</organism>
<feature type="region of interest" description="Disordered" evidence="11">
    <location>
        <begin position="137"/>
        <end position="177"/>
    </location>
</feature>
<comment type="similarity">
    <text evidence="2">Belongs to the ferric reductase (FRE) family.</text>
</comment>
<dbReference type="PROSITE" id="PS51384">
    <property type="entry name" value="FAD_FR"/>
    <property type="match status" value="1"/>
</dbReference>
<dbReference type="SFLD" id="SFLDS00052">
    <property type="entry name" value="Ferric_Reductase_Domain"/>
    <property type="match status" value="1"/>
</dbReference>
<evidence type="ECO:0000256" key="10">
    <source>
        <dbReference type="ARBA" id="ARBA00023180"/>
    </source>
</evidence>
<dbReference type="InterPro" id="IPR051410">
    <property type="entry name" value="Ferric/Cupric_Reductase"/>
</dbReference>
<dbReference type="InterPro" id="IPR013112">
    <property type="entry name" value="FAD-bd_8"/>
</dbReference>
<dbReference type="GO" id="GO:0006826">
    <property type="term" value="P:iron ion transport"/>
    <property type="evidence" value="ECO:0007669"/>
    <property type="project" value="TreeGrafter"/>
</dbReference>
<dbReference type="InterPro" id="IPR013130">
    <property type="entry name" value="Fe3_Rdtase_TM_dom"/>
</dbReference>
<dbReference type="AlphaFoldDB" id="A0A9Q9B0U6"/>
<evidence type="ECO:0000313" key="15">
    <source>
        <dbReference type="Proteomes" id="UP001056384"/>
    </source>
</evidence>
<proteinExistence type="inferred from homology"/>
<feature type="domain" description="FAD-binding FR-type" evidence="13">
    <location>
        <begin position="432"/>
        <end position="548"/>
    </location>
</feature>
<evidence type="ECO:0000256" key="9">
    <source>
        <dbReference type="ARBA" id="ARBA00023136"/>
    </source>
</evidence>
<evidence type="ECO:0000256" key="6">
    <source>
        <dbReference type="ARBA" id="ARBA00022989"/>
    </source>
</evidence>
<feature type="transmembrane region" description="Helical" evidence="12">
    <location>
        <begin position="374"/>
        <end position="394"/>
    </location>
</feature>
<evidence type="ECO:0000256" key="8">
    <source>
        <dbReference type="ARBA" id="ARBA00023065"/>
    </source>
</evidence>
<evidence type="ECO:0000256" key="3">
    <source>
        <dbReference type="ARBA" id="ARBA00022448"/>
    </source>
</evidence>
<dbReference type="CDD" id="cd06186">
    <property type="entry name" value="NOX_Duox_like_FAD_NADP"/>
    <property type="match status" value="1"/>
</dbReference>
<evidence type="ECO:0000256" key="1">
    <source>
        <dbReference type="ARBA" id="ARBA00004141"/>
    </source>
</evidence>
<dbReference type="InterPro" id="IPR013121">
    <property type="entry name" value="Fe_red_NAD-bd_6"/>
</dbReference>
<keyword evidence="6 12" id="KW-1133">Transmembrane helix</keyword>
<dbReference type="SFLD" id="SFLDG01168">
    <property type="entry name" value="Ferric_reductase_subgroup_(FRE"/>
    <property type="match status" value="1"/>
</dbReference>
<dbReference type="SUPFAM" id="SSF52343">
    <property type="entry name" value="Ferredoxin reductase-like, C-terminal NADP-linked domain"/>
    <property type="match status" value="1"/>
</dbReference>
<evidence type="ECO:0000313" key="14">
    <source>
        <dbReference type="EMBL" id="USW55543.1"/>
    </source>
</evidence>
<keyword evidence="3" id="KW-0813">Transport</keyword>
<evidence type="ECO:0000259" key="13">
    <source>
        <dbReference type="PROSITE" id="PS51384"/>
    </source>
</evidence>
<feature type="transmembrane region" description="Helical" evidence="12">
    <location>
        <begin position="232"/>
        <end position="249"/>
    </location>
</feature>
<reference evidence="14" key="1">
    <citation type="submission" date="2022-06" db="EMBL/GenBank/DDBJ databases">
        <title>Complete genome sequences of two strains of the flax pathogen Septoria linicola.</title>
        <authorList>
            <person name="Lapalu N."/>
            <person name="Simon A."/>
            <person name="Demenou B."/>
            <person name="Paumier D."/>
            <person name="Guillot M.-P."/>
            <person name="Gout L."/>
            <person name="Valade R."/>
        </authorList>
    </citation>
    <scope>NUCLEOTIDE SEQUENCE</scope>
    <source>
        <strain evidence="14">SE15195</strain>
    </source>
</reference>
<feature type="transmembrane region" description="Helical" evidence="12">
    <location>
        <begin position="345"/>
        <end position="362"/>
    </location>
</feature>
<sequence>MARMVDPYFEFIRDARSVIRSSEVLLSDPDTSIEYNATAVAERHQSEHFRRLVEGFQFSRWFFITYQGAVVAIVLLAAAWRRHERKTRQRRKTRRREYGGKSYEAVAGGICNTIEVDDANERKASVVTEVYAPVQARQHEAGSASSSSGSTRVSSSSSSTRYGDATPSPSDVKEQEDVGALSPLLAPADRPRSTHSGNIPRAFKAISWTRAALMYQPSPLPLLKRIIPPNSTTLVVLFLLGLNLFYLFYKIDFTYLSWCDILSDRSGLMFTANLPWLYLLAAKNQPLKKLTGDSYENLNLIHRRQGEYMCFLALVHFGGMLAAWYNFLRPEPFALSLYDFLTIDYIVWGIGAWFAYEVLYLTSLSSFREWCYELFLASHIFLQIVGLVTLWLHHFRAQPYIGAALVVFVVDRTIWRLGLKSYTIHANMQVMEDGETVKVSSNWPVKASSGRSHITKRFFGRNMQHGWLPSHHVFLTVPGIGKKHMWQAHPMTIASAAPGSDSNGQSHAWFNLIIRAKGGFSRELLEYARVYDHARVRLDGPYGSLHALEMLHAGDVAVIVAGGSGIAVAYPMLWDLLRRNNEHEIRVCLLWVVQDASHVTWIGNERLEELKELGCHVIVPPPSRKHGRPNVKALLRDAVDELSADSSDKIGVVVSGPDSMNRDVNNTCARLVSQGRDVEIAVEKFGW</sequence>
<dbReference type="Pfam" id="PF08030">
    <property type="entry name" value="NAD_binding_6"/>
    <property type="match status" value="1"/>
</dbReference>
<feature type="transmembrane region" description="Helical" evidence="12">
    <location>
        <begin position="308"/>
        <end position="325"/>
    </location>
</feature>
<evidence type="ECO:0000256" key="11">
    <source>
        <dbReference type="SAM" id="MobiDB-lite"/>
    </source>
</evidence>
<feature type="compositionally biased region" description="Low complexity" evidence="11">
    <location>
        <begin position="141"/>
        <end position="161"/>
    </location>
</feature>
<dbReference type="InterPro" id="IPR039261">
    <property type="entry name" value="FNR_nucleotide-bd"/>
</dbReference>
<dbReference type="InterPro" id="IPR017927">
    <property type="entry name" value="FAD-bd_FR_type"/>
</dbReference>
<evidence type="ECO:0000256" key="7">
    <source>
        <dbReference type="ARBA" id="ARBA00023002"/>
    </source>
</evidence>
<dbReference type="PANTHER" id="PTHR32361">
    <property type="entry name" value="FERRIC/CUPRIC REDUCTASE TRANSMEMBRANE COMPONENT"/>
    <property type="match status" value="1"/>
</dbReference>
<keyword evidence="8" id="KW-0406">Ion transport</keyword>
<dbReference type="GO" id="GO:0015677">
    <property type="term" value="P:copper ion import"/>
    <property type="evidence" value="ECO:0007669"/>
    <property type="project" value="TreeGrafter"/>
</dbReference>
<dbReference type="Gene3D" id="3.40.50.80">
    <property type="entry name" value="Nucleotide-binding domain of ferredoxin-NADP reductase (FNR) module"/>
    <property type="match status" value="2"/>
</dbReference>
<keyword evidence="4 12" id="KW-0812">Transmembrane</keyword>
<dbReference type="Pfam" id="PF08022">
    <property type="entry name" value="FAD_binding_8"/>
    <property type="match status" value="1"/>
</dbReference>
<dbReference type="Pfam" id="PF01794">
    <property type="entry name" value="Ferric_reduct"/>
    <property type="match status" value="1"/>
</dbReference>
<gene>
    <name evidence="14" type="ORF">Slin15195_G088620</name>
</gene>